<dbReference type="InterPro" id="IPR032675">
    <property type="entry name" value="LRR_dom_sf"/>
</dbReference>
<proteinExistence type="predicted"/>
<accession>A0A2H3J2H3</accession>
<evidence type="ECO:0000313" key="1">
    <source>
        <dbReference type="EMBL" id="PCH36376.1"/>
    </source>
</evidence>
<reference evidence="1 2" key="1">
    <citation type="journal article" date="2012" name="Science">
        <title>The Paleozoic origin of enzymatic lignin decomposition reconstructed from 31 fungal genomes.</title>
        <authorList>
            <person name="Floudas D."/>
            <person name="Binder M."/>
            <person name="Riley R."/>
            <person name="Barry K."/>
            <person name="Blanchette R.A."/>
            <person name="Henrissat B."/>
            <person name="Martinez A.T."/>
            <person name="Otillar R."/>
            <person name="Spatafora J.W."/>
            <person name="Yadav J.S."/>
            <person name="Aerts A."/>
            <person name="Benoit I."/>
            <person name="Boyd A."/>
            <person name="Carlson A."/>
            <person name="Copeland A."/>
            <person name="Coutinho P.M."/>
            <person name="de Vries R.P."/>
            <person name="Ferreira P."/>
            <person name="Findley K."/>
            <person name="Foster B."/>
            <person name="Gaskell J."/>
            <person name="Glotzer D."/>
            <person name="Gorecki P."/>
            <person name="Heitman J."/>
            <person name="Hesse C."/>
            <person name="Hori C."/>
            <person name="Igarashi K."/>
            <person name="Jurgens J.A."/>
            <person name="Kallen N."/>
            <person name="Kersten P."/>
            <person name="Kohler A."/>
            <person name="Kuees U."/>
            <person name="Kumar T.K.A."/>
            <person name="Kuo A."/>
            <person name="LaButti K."/>
            <person name="Larrondo L.F."/>
            <person name="Lindquist E."/>
            <person name="Ling A."/>
            <person name="Lombard V."/>
            <person name="Lucas S."/>
            <person name="Lundell T."/>
            <person name="Martin R."/>
            <person name="McLaughlin D.J."/>
            <person name="Morgenstern I."/>
            <person name="Morin E."/>
            <person name="Murat C."/>
            <person name="Nagy L.G."/>
            <person name="Nolan M."/>
            <person name="Ohm R.A."/>
            <person name="Patyshakuliyeva A."/>
            <person name="Rokas A."/>
            <person name="Ruiz-Duenas F.J."/>
            <person name="Sabat G."/>
            <person name="Salamov A."/>
            <person name="Samejima M."/>
            <person name="Schmutz J."/>
            <person name="Slot J.C."/>
            <person name="St John F."/>
            <person name="Stenlid J."/>
            <person name="Sun H."/>
            <person name="Sun S."/>
            <person name="Syed K."/>
            <person name="Tsang A."/>
            <person name="Wiebenga A."/>
            <person name="Young D."/>
            <person name="Pisabarro A."/>
            <person name="Eastwood D.C."/>
            <person name="Martin F."/>
            <person name="Cullen D."/>
            <person name="Grigoriev I.V."/>
            <person name="Hibbett D.S."/>
        </authorList>
    </citation>
    <scope>NUCLEOTIDE SEQUENCE [LARGE SCALE GENOMIC DNA]</scope>
    <source>
        <strain evidence="1 2">MD-104</strain>
    </source>
</reference>
<organism evidence="1 2">
    <name type="scientific">Wolfiporia cocos (strain MD-104)</name>
    <name type="common">Brown rot fungus</name>
    <dbReference type="NCBI Taxonomy" id="742152"/>
    <lineage>
        <taxon>Eukaryota</taxon>
        <taxon>Fungi</taxon>
        <taxon>Dikarya</taxon>
        <taxon>Basidiomycota</taxon>
        <taxon>Agaricomycotina</taxon>
        <taxon>Agaricomycetes</taxon>
        <taxon>Polyporales</taxon>
        <taxon>Phaeolaceae</taxon>
        <taxon>Wolfiporia</taxon>
    </lineage>
</organism>
<name>A0A2H3J2H3_WOLCO</name>
<dbReference type="AlphaFoldDB" id="A0A2H3J2H3"/>
<dbReference type="EMBL" id="KB467876">
    <property type="protein sequence ID" value="PCH36376.1"/>
    <property type="molecule type" value="Genomic_DNA"/>
</dbReference>
<evidence type="ECO:0000313" key="2">
    <source>
        <dbReference type="Proteomes" id="UP000218811"/>
    </source>
</evidence>
<dbReference type="SUPFAM" id="SSF52047">
    <property type="entry name" value="RNI-like"/>
    <property type="match status" value="1"/>
</dbReference>
<gene>
    <name evidence="1" type="ORF">WOLCODRAFT_20501</name>
</gene>
<dbReference type="OrthoDB" id="2801588at2759"/>
<sequence>MSAIISTKLMTVKRSHTFSSHAGYRSAISTTGLHSLPPELVDNIIDYLWDDKQSLIQCSLVHWKLRPRTIAHLFRRLYIRDVHDFCSFIECATEDTVARLVRSVREVIISDYVLMESSNIYQERICCALSIFSRIHVLELRHWHSVDVPSCVIACLVASLPSVTNLRVGNVCLSSKRELLRLLCSFPMLSELAIRDRGGPQIGIHGFRRVSATSVPSPSEYFPQERADRHHAVIRLERLHMENVHYWADVATWLLAPQFDLHLRSLCLRWKYGGENFNFAGFFQKIGPRLEELDVGFDGVTEAYHDQLITGIQAICVPHLQRLKIAACLCSNLYPKSSRSSPRPSSSHSHHQATWPYSWIPNLISSVCHSANKLQEITMSVHIPGVEDLSQIPWIDVDHALKAAADRYTGMCLNFDLTSPSRIYGLLEVTREIFSRLKLSQRCYVPQNDDVFTSICESLYLVSRSLTRTDTQNSANVF</sequence>
<protein>
    <recommendedName>
        <fullName evidence="3">F-box domain-containing protein</fullName>
    </recommendedName>
</protein>
<keyword evidence="2" id="KW-1185">Reference proteome</keyword>
<evidence type="ECO:0008006" key="3">
    <source>
        <dbReference type="Google" id="ProtNLM"/>
    </source>
</evidence>
<dbReference type="Proteomes" id="UP000218811">
    <property type="component" value="Unassembled WGS sequence"/>
</dbReference>
<dbReference type="Gene3D" id="3.80.10.10">
    <property type="entry name" value="Ribonuclease Inhibitor"/>
    <property type="match status" value="1"/>
</dbReference>